<reference evidence="9 10" key="1">
    <citation type="submission" date="2016-11" db="EMBL/GenBank/DDBJ databases">
        <authorList>
            <person name="Jaros S."/>
            <person name="Januszkiewicz K."/>
            <person name="Wedrychowicz H."/>
        </authorList>
    </citation>
    <scope>NUCLEOTIDE SEQUENCE [LARGE SCALE GENOMIC DNA]</scope>
    <source>
        <strain evidence="9 10">DSM 10068</strain>
    </source>
</reference>
<evidence type="ECO:0000256" key="1">
    <source>
        <dbReference type="ARBA" id="ARBA00004651"/>
    </source>
</evidence>
<feature type="transmembrane region" description="Helical" evidence="7">
    <location>
        <begin position="47"/>
        <end position="69"/>
    </location>
</feature>
<organism evidence="9 10">
    <name type="scientific">Sporobacter termitidis DSM 10068</name>
    <dbReference type="NCBI Taxonomy" id="1123282"/>
    <lineage>
        <taxon>Bacteria</taxon>
        <taxon>Bacillati</taxon>
        <taxon>Bacillota</taxon>
        <taxon>Clostridia</taxon>
        <taxon>Eubacteriales</taxon>
        <taxon>Oscillospiraceae</taxon>
        <taxon>Sporobacter</taxon>
    </lineage>
</organism>
<dbReference type="InterPro" id="IPR035906">
    <property type="entry name" value="MetI-like_sf"/>
</dbReference>
<evidence type="ECO:0000256" key="7">
    <source>
        <dbReference type="RuleBase" id="RU363032"/>
    </source>
</evidence>
<comment type="similarity">
    <text evidence="7">Belongs to the binding-protein-dependent transport system permease family.</text>
</comment>
<gene>
    <name evidence="9" type="ORF">SAMN02745823_01653</name>
</gene>
<evidence type="ECO:0000256" key="5">
    <source>
        <dbReference type="ARBA" id="ARBA00022989"/>
    </source>
</evidence>
<accession>A0A1M5XAM7</accession>
<dbReference type="RefSeq" id="WP_084726342.1">
    <property type="nucleotide sequence ID" value="NZ_FQXV01000005.1"/>
</dbReference>
<keyword evidence="10" id="KW-1185">Reference proteome</keyword>
<dbReference type="Pfam" id="PF12911">
    <property type="entry name" value="OppC_N"/>
    <property type="match status" value="1"/>
</dbReference>
<dbReference type="STRING" id="1123282.SAMN02745823_01653"/>
<evidence type="ECO:0000256" key="2">
    <source>
        <dbReference type="ARBA" id="ARBA00022448"/>
    </source>
</evidence>
<feature type="transmembrane region" description="Helical" evidence="7">
    <location>
        <begin position="247"/>
        <end position="265"/>
    </location>
</feature>
<keyword evidence="6 7" id="KW-0472">Membrane</keyword>
<feature type="domain" description="ABC transmembrane type-1" evidence="8">
    <location>
        <begin position="108"/>
        <end position="297"/>
    </location>
</feature>
<dbReference type="InterPro" id="IPR050366">
    <property type="entry name" value="BP-dependent_transpt_permease"/>
</dbReference>
<dbReference type="AlphaFoldDB" id="A0A1M5XAM7"/>
<keyword evidence="3" id="KW-1003">Cell membrane</keyword>
<dbReference type="Pfam" id="PF00528">
    <property type="entry name" value="BPD_transp_1"/>
    <property type="match status" value="1"/>
</dbReference>
<feature type="transmembrane region" description="Helical" evidence="7">
    <location>
        <begin position="110"/>
        <end position="135"/>
    </location>
</feature>
<dbReference type="PANTHER" id="PTHR43386">
    <property type="entry name" value="OLIGOPEPTIDE TRANSPORT SYSTEM PERMEASE PROTEIN APPC"/>
    <property type="match status" value="1"/>
</dbReference>
<dbReference type="CDD" id="cd06261">
    <property type="entry name" value="TM_PBP2"/>
    <property type="match status" value="1"/>
</dbReference>
<sequence length="314" mass="33787">MNIELEKTPAAVPAESQSEELDVVREELLPPVNEFKRFVKVFFKRKVVFVGFVLVVLMLLMAVFAGVIAPYGPYDQDLHNVLAAPGGAHLLGTDALGRDLLSRIIYGSRVALSVGIVTVLVSAAIGTLIGLIAGYAEGAVQAIIMRLTDAMMSIPNLIFSIIIVSILKAGVPGVVLAIAFTLLPGYIRLVNGQVQSLKRNDYVLAERSMGAGKIRILLRHILPNCLSPLIVQMTMMMGVAILQEASLSFLGLGILPPTAAWGSLCFDGYKYLLMRPLLSLVPGLAIMILVFAFNMVGDGLRDALDPKLRGTSMK</sequence>
<comment type="subcellular location">
    <subcellularLocation>
        <location evidence="1 7">Cell membrane</location>
        <topology evidence="1 7">Multi-pass membrane protein</topology>
    </subcellularLocation>
</comment>
<proteinExistence type="inferred from homology"/>
<evidence type="ECO:0000256" key="6">
    <source>
        <dbReference type="ARBA" id="ARBA00023136"/>
    </source>
</evidence>
<evidence type="ECO:0000259" key="8">
    <source>
        <dbReference type="PROSITE" id="PS50928"/>
    </source>
</evidence>
<dbReference type="InterPro" id="IPR000515">
    <property type="entry name" value="MetI-like"/>
</dbReference>
<keyword evidence="4 7" id="KW-0812">Transmembrane</keyword>
<dbReference type="Proteomes" id="UP000183995">
    <property type="component" value="Unassembled WGS sequence"/>
</dbReference>
<name>A0A1M5XAM7_9FIRM</name>
<dbReference type="OrthoDB" id="9797852at2"/>
<dbReference type="SUPFAM" id="SSF161098">
    <property type="entry name" value="MetI-like"/>
    <property type="match status" value="1"/>
</dbReference>
<evidence type="ECO:0000313" key="10">
    <source>
        <dbReference type="Proteomes" id="UP000183995"/>
    </source>
</evidence>
<dbReference type="InterPro" id="IPR025966">
    <property type="entry name" value="OppC_N"/>
</dbReference>
<dbReference type="PROSITE" id="PS50928">
    <property type="entry name" value="ABC_TM1"/>
    <property type="match status" value="1"/>
</dbReference>
<dbReference type="GO" id="GO:0005886">
    <property type="term" value="C:plasma membrane"/>
    <property type="evidence" value="ECO:0007669"/>
    <property type="project" value="UniProtKB-SubCell"/>
</dbReference>
<dbReference type="GO" id="GO:0055085">
    <property type="term" value="P:transmembrane transport"/>
    <property type="evidence" value="ECO:0007669"/>
    <property type="project" value="InterPro"/>
</dbReference>
<dbReference type="EMBL" id="FQXV01000005">
    <property type="protein sequence ID" value="SHH96836.1"/>
    <property type="molecule type" value="Genomic_DNA"/>
</dbReference>
<keyword evidence="5 7" id="KW-1133">Transmembrane helix</keyword>
<evidence type="ECO:0000256" key="4">
    <source>
        <dbReference type="ARBA" id="ARBA00022692"/>
    </source>
</evidence>
<keyword evidence="2 7" id="KW-0813">Transport</keyword>
<feature type="transmembrane region" description="Helical" evidence="7">
    <location>
        <begin position="277"/>
        <end position="296"/>
    </location>
</feature>
<evidence type="ECO:0000313" key="9">
    <source>
        <dbReference type="EMBL" id="SHH96836.1"/>
    </source>
</evidence>
<dbReference type="PANTHER" id="PTHR43386:SF1">
    <property type="entry name" value="D,D-DIPEPTIDE TRANSPORT SYSTEM PERMEASE PROTEIN DDPC-RELATED"/>
    <property type="match status" value="1"/>
</dbReference>
<dbReference type="Gene3D" id="1.10.3720.10">
    <property type="entry name" value="MetI-like"/>
    <property type="match status" value="1"/>
</dbReference>
<evidence type="ECO:0000256" key="3">
    <source>
        <dbReference type="ARBA" id="ARBA00022475"/>
    </source>
</evidence>
<protein>
    <submittedName>
        <fullName evidence="9">Peptide/nickel transport system permease protein</fullName>
    </submittedName>
</protein>